<dbReference type="Pfam" id="PF01476">
    <property type="entry name" value="LysM"/>
    <property type="match status" value="1"/>
</dbReference>
<feature type="region of interest" description="Disordered" evidence="1">
    <location>
        <begin position="177"/>
        <end position="210"/>
    </location>
</feature>
<name>A0A1H2T1X1_9RHOB</name>
<dbReference type="InterPro" id="IPR041498">
    <property type="entry name" value="Big_6"/>
</dbReference>
<dbReference type="Gene3D" id="3.10.350.10">
    <property type="entry name" value="LysM domain"/>
    <property type="match status" value="1"/>
</dbReference>
<evidence type="ECO:0000313" key="4">
    <source>
        <dbReference type="Proteomes" id="UP000199118"/>
    </source>
</evidence>
<dbReference type="CDD" id="cd00118">
    <property type="entry name" value="LysM"/>
    <property type="match status" value="1"/>
</dbReference>
<feature type="region of interest" description="Disordered" evidence="1">
    <location>
        <begin position="29"/>
        <end position="133"/>
    </location>
</feature>
<evidence type="ECO:0000259" key="2">
    <source>
        <dbReference type="PROSITE" id="PS51782"/>
    </source>
</evidence>
<dbReference type="Gene3D" id="2.60.40.10">
    <property type="entry name" value="Immunoglobulins"/>
    <property type="match status" value="1"/>
</dbReference>
<dbReference type="InterPro" id="IPR018392">
    <property type="entry name" value="LysM"/>
</dbReference>
<dbReference type="InterPro" id="IPR036779">
    <property type="entry name" value="LysM_dom_sf"/>
</dbReference>
<dbReference type="STRING" id="356660.SAMN05444336_101845"/>
<feature type="compositionally biased region" description="Low complexity" evidence="1">
    <location>
        <begin position="234"/>
        <end position="243"/>
    </location>
</feature>
<feature type="region of interest" description="Disordered" evidence="1">
    <location>
        <begin position="231"/>
        <end position="270"/>
    </location>
</feature>
<proteinExistence type="predicted"/>
<dbReference type="PROSITE" id="PS51782">
    <property type="entry name" value="LYSM"/>
    <property type="match status" value="1"/>
</dbReference>
<reference evidence="3 4" key="1">
    <citation type="submission" date="2016-10" db="EMBL/GenBank/DDBJ databases">
        <authorList>
            <person name="de Groot N.N."/>
        </authorList>
    </citation>
    <scope>NUCLEOTIDE SEQUENCE [LARGE SCALE GENOMIC DNA]</scope>
    <source>
        <strain evidence="3 4">DSM 17890</strain>
    </source>
</reference>
<dbReference type="Pfam" id="PF17936">
    <property type="entry name" value="Big_6"/>
    <property type="match status" value="1"/>
</dbReference>
<keyword evidence="4" id="KW-1185">Reference proteome</keyword>
<dbReference type="EMBL" id="FNMZ01000001">
    <property type="protein sequence ID" value="SDW37279.1"/>
    <property type="molecule type" value="Genomic_DNA"/>
</dbReference>
<feature type="domain" description="LysM" evidence="2">
    <location>
        <begin position="392"/>
        <end position="441"/>
    </location>
</feature>
<accession>A0A1H2T1X1</accession>
<dbReference type="PANTHER" id="PTHR34700">
    <property type="entry name" value="POTASSIUM BINDING PROTEIN KBP"/>
    <property type="match status" value="1"/>
</dbReference>
<dbReference type="AlphaFoldDB" id="A0A1H2T1X1"/>
<dbReference type="OrthoDB" id="370541at2"/>
<dbReference type="InterPro" id="IPR052196">
    <property type="entry name" value="Bact_Kbp"/>
</dbReference>
<feature type="compositionally biased region" description="Low complexity" evidence="1">
    <location>
        <begin position="96"/>
        <end position="115"/>
    </location>
</feature>
<feature type="compositionally biased region" description="Low complexity" evidence="1">
    <location>
        <begin position="201"/>
        <end position="210"/>
    </location>
</feature>
<gene>
    <name evidence="3" type="ORF">SAMN05444336_101845</name>
</gene>
<sequence length="468" mass="46423">MASGRIISFGAFAAIAAAGALGWMLRPAAPEGPEGPETVVAQGGAPAALPEARSVTGATRVPSGTITYGAPGADAGEDADAGSGPSRTGPRAEPQTGPASPPAADGAAPATPAAPDAERGAVTDAPAGPSFDVVRVEPDGAALIAGRAEPGARVTVLLDGQAVAEATADRSGQFVAFASTPPSGEAQSLSLSAEAPEKPDAPATSSAPAAPASAPAALASAETVLILPRAAGQAGETAAGPATSPTPPETPEDSRVAAAEAPADAPPATAEAPLLLRTGADGEVTVLDPAALGPARGVTLDSVTYSQAGEVVLTGRGTPARTARVYADGARQADALIGAGGAWRVQLASLDRAGRYILRVDEIDDRGQVASRVESPFLRESAGAVTQAFAEGRVVVQPGANLWRIALSRYGEGASYTLIYQANRDRIRDPDLIYPGQVFDLPVGAAGGPAEATATRPRGDAPPARPAR</sequence>
<dbReference type="Proteomes" id="UP000199118">
    <property type="component" value="Unassembled WGS sequence"/>
</dbReference>
<evidence type="ECO:0000313" key="3">
    <source>
        <dbReference type="EMBL" id="SDW37279.1"/>
    </source>
</evidence>
<feature type="compositionally biased region" description="Low complexity" evidence="1">
    <location>
        <begin position="257"/>
        <end position="270"/>
    </location>
</feature>
<evidence type="ECO:0000256" key="1">
    <source>
        <dbReference type="SAM" id="MobiDB-lite"/>
    </source>
</evidence>
<feature type="region of interest" description="Disordered" evidence="1">
    <location>
        <begin position="445"/>
        <end position="468"/>
    </location>
</feature>
<dbReference type="RefSeq" id="WP_092679844.1">
    <property type="nucleotide sequence ID" value="NZ_FNMZ01000001.1"/>
</dbReference>
<organism evidence="3 4">
    <name type="scientific">Albimonas donghaensis</name>
    <dbReference type="NCBI Taxonomy" id="356660"/>
    <lineage>
        <taxon>Bacteria</taxon>
        <taxon>Pseudomonadati</taxon>
        <taxon>Pseudomonadota</taxon>
        <taxon>Alphaproteobacteria</taxon>
        <taxon>Rhodobacterales</taxon>
        <taxon>Paracoccaceae</taxon>
        <taxon>Albimonas</taxon>
    </lineage>
</organism>
<dbReference type="PANTHER" id="PTHR34700:SF4">
    <property type="entry name" value="PHAGE-LIKE ELEMENT PBSX PROTEIN XKDP"/>
    <property type="match status" value="1"/>
</dbReference>
<feature type="compositionally biased region" description="Polar residues" evidence="1">
    <location>
        <begin position="180"/>
        <end position="191"/>
    </location>
</feature>
<protein>
    <submittedName>
        <fullName evidence="3">Nucleoid-associated protein YgaU, contains BON and LysM domains</fullName>
    </submittedName>
</protein>
<dbReference type="InterPro" id="IPR013783">
    <property type="entry name" value="Ig-like_fold"/>
</dbReference>